<keyword evidence="2" id="KW-1185">Reference proteome</keyword>
<dbReference type="EMBL" id="JAPDRQ010000003">
    <property type="protein sequence ID" value="KAJ9664387.1"/>
    <property type="molecule type" value="Genomic_DNA"/>
</dbReference>
<name>A0ACC3AKB0_9EURO</name>
<evidence type="ECO:0000313" key="2">
    <source>
        <dbReference type="Proteomes" id="UP001172386"/>
    </source>
</evidence>
<dbReference type="Proteomes" id="UP001172386">
    <property type="component" value="Unassembled WGS sequence"/>
</dbReference>
<reference evidence="1" key="1">
    <citation type="submission" date="2022-10" db="EMBL/GenBank/DDBJ databases">
        <title>Culturing micro-colonial fungi from biological soil crusts in the Mojave desert and describing Neophaeococcomyces mojavensis, and introducing the new genera and species Taxawa tesnikishii.</title>
        <authorList>
            <person name="Kurbessoian T."/>
            <person name="Stajich J.E."/>
        </authorList>
    </citation>
    <scope>NUCLEOTIDE SEQUENCE</scope>
    <source>
        <strain evidence="1">JES_112</strain>
    </source>
</reference>
<protein>
    <submittedName>
        <fullName evidence="1">Uncharacterized protein</fullName>
    </submittedName>
</protein>
<sequence length="415" mass="45623">MEEVLNDLEQYAVSWRSGFVPSSPSEPLPTIYKPWEDLATALPSTLKDGEIVAKVNSLSTLKQDALTNDSHLQRAYVLLSFIINAYIHGGHQNTIPPALSDPYLVICERLGLEPVISFASLCLFNYRQSEHQVNGQRKDQTICNGAKLKIVMSGGEALPTSSITNHEPNVLSGLRSIVTFTGTIDEETFYLVPVLVERLGGPLIPLLLRTLIAARNGQWSTVVSSLDTCADTLCQMANALGEMSLCNPDFFYNTIRPFIGGIDGTFVRGTGEEISVKLAGGSAVQSSLFPFLDHIFGIKHESPLLKEMRAYMPGKHRRLLEDVENLPSLVDLAERGEAGNEVRLTIGVCKKELIEWRTRHLALVARYVVVPAAKERERQRRNGNVVVSAEVSGTAGSNPLVFLRKVRDDVKVVSA</sequence>
<organism evidence="1 2">
    <name type="scientific">Neophaeococcomyces mojaviensis</name>
    <dbReference type="NCBI Taxonomy" id="3383035"/>
    <lineage>
        <taxon>Eukaryota</taxon>
        <taxon>Fungi</taxon>
        <taxon>Dikarya</taxon>
        <taxon>Ascomycota</taxon>
        <taxon>Pezizomycotina</taxon>
        <taxon>Eurotiomycetes</taxon>
        <taxon>Chaetothyriomycetidae</taxon>
        <taxon>Chaetothyriales</taxon>
        <taxon>Chaetothyriales incertae sedis</taxon>
        <taxon>Neophaeococcomyces</taxon>
    </lineage>
</organism>
<gene>
    <name evidence="1" type="ORF">H2198_000316</name>
</gene>
<accession>A0ACC3AKB0</accession>
<proteinExistence type="predicted"/>
<evidence type="ECO:0000313" key="1">
    <source>
        <dbReference type="EMBL" id="KAJ9664387.1"/>
    </source>
</evidence>
<comment type="caution">
    <text evidence="1">The sequence shown here is derived from an EMBL/GenBank/DDBJ whole genome shotgun (WGS) entry which is preliminary data.</text>
</comment>